<name>A0A6J5DJC5_9BURK</name>
<dbReference type="AlphaFoldDB" id="A0A6J5DJC5"/>
<dbReference type="Proteomes" id="UP000494363">
    <property type="component" value="Unassembled WGS sequence"/>
</dbReference>
<gene>
    <name evidence="1" type="ORF">LMG29542_02064</name>
</gene>
<dbReference type="Pfam" id="PF11185">
    <property type="entry name" value="DUF2971"/>
    <property type="match status" value="1"/>
</dbReference>
<dbReference type="RefSeq" id="WP_175226346.1">
    <property type="nucleotide sequence ID" value="NZ_CADIKH010000008.1"/>
</dbReference>
<accession>A0A6J5DJC5</accession>
<organism evidence="1 2">
    <name type="scientific">Paraburkholderia humisilvae</name>
    <dbReference type="NCBI Taxonomy" id="627669"/>
    <lineage>
        <taxon>Bacteria</taxon>
        <taxon>Pseudomonadati</taxon>
        <taxon>Pseudomonadota</taxon>
        <taxon>Betaproteobacteria</taxon>
        <taxon>Burkholderiales</taxon>
        <taxon>Burkholderiaceae</taxon>
        <taxon>Paraburkholderia</taxon>
    </lineage>
</organism>
<dbReference type="InterPro" id="IPR021352">
    <property type="entry name" value="DUF2971"/>
</dbReference>
<evidence type="ECO:0008006" key="3">
    <source>
        <dbReference type="Google" id="ProtNLM"/>
    </source>
</evidence>
<sequence>MSEQQSVGAATFDYFKFKPVTCHLIDSLARSTIWCAQPSKLNDPFDCQINLKDSFSRAAVKSSGAHKKWLEQFCRDGKFFEMWEKLFKQVGVCSFSLNLYNSLMWSHYADEHKGVCLLYRFAEKFLIDPTSKIIGVDEVHYEPDVLTDWLANDPPTDDPYELSVELTKIYLMAKAPDWSYESEARIVRFDHGLFAIPPDSLIQVCFGLRTPEADVARIKKATARRGSQVQFCQIVRGKGKDFGITAVEL</sequence>
<protein>
    <recommendedName>
        <fullName evidence="3">DUF2971 domain-containing protein</fullName>
    </recommendedName>
</protein>
<evidence type="ECO:0000313" key="2">
    <source>
        <dbReference type="Proteomes" id="UP000494363"/>
    </source>
</evidence>
<reference evidence="1 2" key="1">
    <citation type="submission" date="2020-04" db="EMBL/GenBank/DDBJ databases">
        <authorList>
            <person name="De Canck E."/>
        </authorList>
    </citation>
    <scope>NUCLEOTIDE SEQUENCE [LARGE SCALE GENOMIC DNA]</scope>
    <source>
        <strain evidence="1 2">LMG 29542</strain>
    </source>
</reference>
<keyword evidence="2" id="KW-1185">Reference proteome</keyword>
<evidence type="ECO:0000313" key="1">
    <source>
        <dbReference type="EMBL" id="CAB3753577.1"/>
    </source>
</evidence>
<proteinExistence type="predicted"/>
<dbReference type="EMBL" id="CADIKH010000008">
    <property type="protein sequence ID" value="CAB3753577.1"/>
    <property type="molecule type" value="Genomic_DNA"/>
</dbReference>